<reference evidence="3 4" key="1">
    <citation type="journal article" date="2018" name="Sci. Rep.">
        <title>Raphidocelis subcapitata (=Pseudokirchneriella subcapitata) provides an insight into genome evolution and environmental adaptations in the Sphaeropleales.</title>
        <authorList>
            <person name="Suzuki S."/>
            <person name="Yamaguchi H."/>
            <person name="Nakajima N."/>
            <person name="Kawachi M."/>
        </authorList>
    </citation>
    <scope>NUCLEOTIDE SEQUENCE [LARGE SCALE GENOMIC DNA]</scope>
    <source>
        <strain evidence="3 4">NIES-35</strain>
    </source>
</reference>
<dbReference type="CDD" id="cd00063">
    <property type="entry name" value="FN3"/>
    <property type="match status" value="1"/>
</dbReference>
<dbReference type="SMART" id="SM00060">
    <property type="entry name" value="FN3"/>
    <property type="match status" value="2"/>
</dbReference>
<comment type="caution">
    <text evidence="3">The sequence shown here is derived from an EMBL/GenBank/DDBJ whole genome shotgun (WGS) entry which is preliminary data.</text>
</comment>
<name>A0A2V0P3V4_9CHLO</name>
<evidence type="ECO:0000313" key="3">
    <source>
        <dbReference type="EMBL" id="GBF92530.1"/>
    </source>
</evidence>
<dbReference type="InterPro" id="IPR036116">
    <property type="entry name" value="FN3_sf"/>
</dbReference>
<evidence type="ECO:0000259" key="2">
    <source>
        <dbReference type="PROSITE" id="PS50853"/>
    </source>
</evidence>
<dbReference type="AlphaFoldDB" id="A0A2V0P3V4"/>
<feature type="chain" id="PRO_5016091536" description="Fibronectin type-III domain-containing protein" evidence="1">
    <location>
        <begin position="25"/>
        <end position="291"/>
    </location>
</feature>
<dbReference type="Gene3D" id="2.60.40.10">
    <property type="entry name" value="Immunoglobulins"/>
    <property type="match status" value="2"/>
</dbReference>
<dbReference type="Proteomes" id="UP000247498">
    <property type="component" value="Unassembled WGS sequence"/>
</dbReference>
<dbReference type="PROSITE" id="PS51257">
    <property type="entry name" value="PROKAR_LIPOPROTEIN"/>
    <property type="match status" value="1"/>
</dbReference>
<evidence type="ECO:0000256" key="1">
    <source>
        <dbReference type="SAM" id="SignalP"/>
    </source>
</evidence>
<proteinExistence type="predicted"/>
<dbReference type="InParanoid" id="A0A2V0P3V4"/>
<organism evidence="3 4">
    <name type="scientific">Raphidocelis subcapitata</name>
    <dbReference type="NCBI Taxonomy" id="307507"/>
    <lineage>
        <taxon>Eukaryota</taxon>
        <taxon>Viridiplantae</taxon>
        <taxon>Chlorophyta</taxon>
        <taxon>core chlorophytes</taxon>
        <taxon>Chlorophyceae</taxon>
        <taxon>CS clade</taxon>
        <taxon>Sphaeropleales</taxon>
        <taxon>Selenastraceae</taxon>
        <taxon>Raphidocelis</taxon>
    </lineage>
</organism>
<dbReference type="Pfam" id="PF00041">
    <property type="entry name" value="fn3"/>
    <property type="match status" value="1"/>
</dbReference>
<evidence type="ECO:0000313" key="4">
    <source>
        <dbReference type="Proteomes" id="UP000247498"/>
    </source>
</evidence>
<dbReference type="EMBL" id="BDRX01000033">
    <property type="protein sequence ID" value="GBF92530.1"/>
    <property type="molecule type" value="Genomic_DNA"/>
</dbReference>
<protein>
    <recommendedName>
        <fullName evidence="2">Fibronectin type-III domain-containing protein</fullName>
    </recommendedName>
</protein>
<gene>
    <name evidence="3" type="ORF">Rsub_05144</name>
</gene>
<dbReference type="PROSITE" id="PS50853">
    <property type="entry name" value="FN3"/>
    <property type="match status" value="1"/>
</dbReference>
<accession>A0A2V0P3V4</accession>
<dbReference type="InterPro" id="IPR003961">
    <property type="entry name" value="FN3_dom"/>
</dbReference>
<keyword evidence="1" id="KW-0732">Signal</keyword>
<sequence>MAPSRCLAAAVAFAVLLACVPSHGQGLNDLACDHDGKPAQPGNLRVSGNKMDGENKYSEITVSFDQPHAGNRQSGCTSTYRVELLENGQPIVKEWVDAPSVLKREVDFTRKLNPGKTYSYRVAAVNGKVSPARESDFAYTSQFTTAQQQNGGGNMGVSSGPMALCNKDGKPGQPGNPRVVRNEMLNAQYAEVTVQFDVPQAKDSSLGCATMYRIELMEDSNNWVSKENVKADGPGSAQVTFARKFNPGKTYYYKITGINDMVNPARESDSAFTGRFTTGVTAVPGGRRMAM</sequence>
<dbReference type="SUPFAM" id="SSF49265">
    <property type="entry name" value="Fibronectin type III"/>
    <property type="match status" value="1"/>
</dbReference>
<feature type="signal peptide" evidence="1">
    <location>
        <begin position="1"/>
        <end position="24"/>
    </location>
</feature>
<feature type="domain" description="Fibronectin type-III" evidence="2">
    <location>
        <begin position="40"/>
        <end position="148"/>
    </location>
</feature>
<keyword evidence="4" id="KW-1185">Reference proteome</keyword>
<dbReference type="InterPro" id="IPR013783">
    <property type="entry name" value="Ig-like_fold"/>
</dbReference>